<dbReference type="Pfam" id="PF00583">
    <property type="entry name" value="Acetyltransf_1"/>
    <property type="match status" value="1"/>
</dbReference>
<keyword evidence="2" id="KW-0012">Acyltransferase</keyword>
<organism evidence="4 5">
    <name type="scientific">Streptomyces laurentii</name>
    <dbReference type="NCBI Taxonomy" id="39478"/>
    <lineage>
        <taxon>Bacteria</taxon>
        <taxon>Bacillati</taxon>
        <taxon>Actinomycetota</taxon>
        <taxon>Actinomycetes</taxon>
        <taxon>Kitasatosporales</taxon>
        <taxon>Streptomycetaceae</taxon>
        <taxon>Streptomyces</taxon>
    </lineage>
</organism>
<dbReference type="Proteomes" id="UP000217676">
    <property type="component" value="Chromosome"/>
</dbReference>
<dbReference type="GO" id="GO:0016747">
    <property type="term" value="F:acyltransferase activity, transferring groups other than amino-acyl groups"/>
    <property type="evidence" value="ECO:0007669"/>
    <property type="project" value="InterPro"/>
</dbReference>
<reference evidence="4 5" key="1">
    <citation type="journal article" date="2016" name="Genome Announc.">
        <title>Complete Genome Sequence of Thiostrepton-Producing Streptomyces laurentii ATCC 31255.</title>
        <authorList>
            <person name="Doi K."/>
            <person name="Fujino Y."/>
            <person name="Nagayoshi Y."/>
            <person name="Ohshima T."/>
            <person name="Ogata S."/>
        </authorList>
    </citation>
    <scope>NUCLEOTIDE SEQUENCE [LARGE SCALE GENOMIC DNA]</scope>
    <source>
        <strain evidence="4 5">ATCC 31255</strain>
    </source>
</reference>
<keyword evidence="1 4" id="KW-0808">Transferase</keyword>
<evidence type="ECO:0000313" key="4">
    <source>
        <dbReference type="EMBL" id="BAU82837.1"/>
    </source>
</evidence>
<gene>
    <name evidence="4" type="ORF">SLA_1899</name>
</gene>
<evidence type="ECO:0000259" key="3">
    <source>
        <dbReference type="PROSITE" id="PS51186"/>
    </source>
</evidence>
<dbReference type="InterPro" id="IPR050832">
    <property type="entry name" value="Bact_Acetyltransf"/>
</dbReference>
<dbReference type="CDD" id="cd04301">
    <property type="entry name" value="NAT_SF"/>
    <property type="match status" value="1"/>
</dbReference>
<dbReference type="KEGG" id="slau:SLA_1899"/>
<accession>A0A160NVX0</accession>
<dbReference type="EMBL" id="AP017424">
    <property type="protein sequence ID" value="BAU82837.1"/>
    <property type="molecule type" value="Genomic_DNA"/>
</dbReference>
<feature type="domain" description="N-acetyltransferase" evidence="3">
    <location>
        <begin position="138"/>
        <end position="274"/>
    </location>
</feature>
<dbReference type="AlphaFoldDB" id="A0A160NVX0"/>
<dbReference type="RefSeq" id="WP_359874546.1">
    <property type="nucleotide sequence ID" value="NZ_JBEYHT010000008.1"/>
</dbReference>
<sequence>MSRHFTDDHAAFRAAVHAYLAAEPVRNTAMLTLLDTPDRIAGARGWWTDPADGRVTGAVLVSPARVPLLAAMPGVAARALGAVLPGAAEVTAVRGESGTVEAFAGALAEATGRSWTPERGMRLFRLGTLVPPHPAPPGAARLAGPADLPLALAWTREFARAVGEDPDTDYTAAIGSRVTGGRLRLWEAAGEPVAMASVSPVLSGQARVSLVYTPPAHRGHGYAGAVTSAASRAALDAGAAHVLLFTDLANPTSNALYQRLGYRPVTDHSAVVFS</sequence>
<dbReference type="InterPro" id="IPR016181">
    <property type="entry name" value="Acyl_CoA_acyltransferase"/>
</dbReference>
<dbReference type="InterPro" id="IPR000182">
    <property type="entry name" value="GNAT_dom"/>
</dbReference>
<name>A0A160NVX0_STRLU</name>
<dbReference type="Gene3D" id="3.40.630.30">
    <property type="match status" value="1"/>
</dbReference>
<proteinExistence type="predicted"/>
<keyword evidence="5" id="KW-1185">Reference proteome</keyword>
<protein>
    <submittedName>
        <fullName evidence="4">GCN5-related N-acetyltransferase</fullName>
    </submittedName>
</protein>
<evidence type="ECO:0000256" key="1">
    <source>
        <dbReference type="ARBA" id="ARBA00022679"/>
    </source>
</evidence>
<dbReference type="PANTHER" id="PTHR43877">
    <property type="entry name" value="AMINOALKYLPHOSPHONATE N-ACETYLTRANSFERASE-RELATED-RELATED"/>
    <property type="match status" value="1"/>
</dbReference>
<evidence type="ECO:0000313" key="5">
    <source>
        <dbReference type="Proteomes" id="UP000217676"/>
    </source>
</evidence>
<dbReference type="PROSITE" id="PS51186">
    <property type="entry name" value="GNAT"/>
    <property type="match status" value="1"/>
</dbReference>
<dbReference type="SUPFAM" id="SSF55729">
    <property type="entry name" value="Acyl-CoA N-acyltransferases (Nat)"/>
    <property type="match status" value="1"/>
</dbReference>
<evidence type="ECO:0000256" key="2">
    <source>
        <dbReference type="ARBA" id="ARBA00023315"/>
    </source>
</evidence>